<comment type="subcellular location">
    <subcellularLocation>
        <location evidence="1">Cytoplasm</location>
    </subcellularLocation>
</comment>
<dbReference type="Proteomes" id="UP000504632">
    <property type="component" value="Chromosome 6"/>
</dbReference>
<evidence type="ECO:0000256" key="4">
    <source>
        <dbReference type="ARBA" id="ARBA00023054"/>
    </source>
</evidence>
<dbReference type="PANTHER" id="PTHR18902">
    <property type="entry name" value="NUCLEAR MITOTIC APPARATUS PROTEIN 1-RELATED"/>
    <property type="match status" value="1"/>
</dbReference>
<dbReference type="OrthoDB" id="2436455at2759"/>
<dbReference type="FunCoup" id="A0A6J2VMS4">
    <property type="interactions" value="1304"/>
</dbReference>
<feature type="coiled-coil region" evidence="5">
    <location>
        <begin position="1360"/>
        <end position="1443"/>
    </location>
</feature>
<evidence type="ECO:0000256" key="6">
    <source>
        <dbReference type="SAM" id="MobiDB-lite"/>
    </source>
</evidence>
<dbReference type="GO" id="GO:0005813">
    <property type="term" value="C:centrosome"/>
    <property type="evidence" value="ECO:0007669"/>
    <property type="project" value="TreeGrafter"/>
</dbReference>
<evidence type="ECO:0000259" key="7">
    <source>
        <dbReference type="Pfam" id="PF21670"/>
    </source>
</evidence>
<feature type="coiled-coil region" evidence="5">
    <location>
        <begin position="360"/>
        <end position="813"/>
    </location>
</feature>
<feature type="compositionally biased region" description="Polar residues" evidence="6">
    <location>
        <begin position="1776"/>
        <end position="1791"/>
    </location>
</feature>
<name>A0A6J2VMS4_CHACN</name>
<evidence type="ECO:0000256" key="2">
    <source>
        <dbReference type="ARBA" id="ARBA00022490"/>
    </source>
</evidence>
<dbReference type="GO" id="GO:0000132">
    <property type="term" value="P:establishment of mitotic spindle orientation"/>
    <property type="evidence" value="ECO:0007669"/>
    <property type="project" value="TreeGrafter"/>
</dbReference>
<dbReference type="GO" id="GO:0005876">
    <property type="term" value="C:spindle microtubule"/>
    <property type="evidence" value="ECO:0007669"/>
    <property type="project" value="TreeGrafter"/>
</dbReference>
<feature type="domain" description="Nuclear mitotic apparatus protein 1 N-terminal hook" evidence="7">
    <location>
        <begin position="6"/>
        <end position="148"/>
    </location>
</feature>
<feature type="region of interest" description="Disordered" evidence="6">
    <location>
        <begin position="1869"/>
        <end position="1942"/>
    </location>
</feature>
<dbReference type="GO" id="GO:0005737">
    <property type="term" value="C:cytoplasm"/>
    <property type="evidence" value="ECO:0007669"/>
    <property type="project" value="UniProtKB-SubCell"/>
</dbReference>
<dbReference type="Gene3D" id="1.10.287.1490">
    <property type="match status" value="2"/>
</dbReference>
<feature type="region of interest" description="Disordered" evidence="6">
    <location>
        <begin position="1455"/>
        <end position="1512"/>
    </location>
</feature>
<dbReference type="Pfam" id="PF21670">
    <property type="entry name" value="HOOK_N_NuMA"/>
    <property type="match status" value="1"/>
</dbReference>
<dbReference type="CTD" id="4926"/>
<feature type="compositionally biased region" description="Basic and acidic residues" evidence="6">
    <location>
        <begin position="1455"/>
        <end position="1474"/>
    </location>
</feature>
<feature type="coiled-coil region" evidence="5">
    <location>
        <begin position="1050"/>
        <end position="1077"/>
    </location>
</feature>
<organism evidence="8 9">
    <name type="scientific">Chanos chanos</name>
    <name type="common">Milkfish</name>
    <name type="synonym">Mugil chanos</name>
    <dbReference type="NCBI Taxonomy" id="29144"/>
    <lineage>
        <taxon>Eukaryota</taxon>
        <taxon>Metazoa</taxon>
        <taxon>Chordata</taxon>
        <taxon>Craniata</taxon>
        <taxon>Vertebrata</taxon>
        <taxon>Euteleostomi</taxon>
        <taxon>Actinopterygii</taxon>
        <taxon>Neopterygii</taxon>
        <taxon>Teleostei</taxon>
        <taxon>Ostariophysi</taxon>
        <taxon>Gonorynchiformes</taxon>
        <taxon>Chanidae</taxon>
        <taxon>Chanos</taxon>
    </lineage>
</organism>
<keyword evidence="3" id="KW-0597">Phosphoprotein</keyword>
<dbReference type="RefSeq" id="XP_030632516.1">
    <property type="nucleotide sequence ID" value="XM_030776656.1"/>
</dbReference>
<proteinExistence type="predicted"/>
<dbReference type="PANTHER" id="PTHR18902:SF24">
    <property type="entry name" value="NUCLEAR MITOTIC APPARATUS PROTEIN 1"/>
    <property type="match status" value="1"/>
</dbReference>
<evidence type="ECO:0000256" key="5">
    <source>
        <dbReference type="SAM" id="Coils"/>
    </source>
</evidence>
<dbReference type="SUPFAM" id="SSF116907">
    <property type="entry name" value="Hook domain"/>
    <property type="match status" value="1"/>
</dbReference>
<reference evidence="9" key="1">
    <citation type="submission" date="2025-08" db="UniProtKB">
        <authorList>
            <consortium name="RefSeq"/>
        </authorList>
    </citation>
    <scope>IDENTIFICATION</scope>
</reference>
<dbReference type="InParanoid" id="A0A6J2VMS4"/>
<feature type="compositionally biased region" description="Polar residues" evidence="6">
    <location>
        <begin position="1644"/>
        <end position="1656"/>
    </location>
</feature>
<feature type="coiled-coil region" evidence="5">
    <location>
        <begin position="846"/>
        <end position="985"/>
    </location>
</feature>
<evidence type="ECO:0000313" key="8">
    <source>
        <dbReference type="Proteomes" id="UP000504632"/>
    </source>
</evidence>
<feature type="coiled-coil region" evidence="5">
    <location>
        <begin position="205"/>
        <end position="313"/>
    </location>
</feature>
<dbReference type="GO" id="GO:0000922">
    <property type="term" value="C:spindle pole"/>
    <property type="evidence" value="ECO:0007669"/>
    <property type="project" value="TreeGrafter"/>
</dbReference>
<keyword evidence="4 5" id="KW-0175">Coiled coil</keyword>
<dbReference type="GeneID" id="115813958"/>
<gene>
    <name evidence="9" type="primary">numa1</name>
</gene>
<evidence type="ECO:0000256" key="1">
    <source>
        <dbReference type="ARBA" id="ARBA00004496"/>
    </source>
</evidence>
<keyword evidence="2" id="KW-0963">Cytoplasm</keyword>
<dbReference type="InterPro" id="IPR051841">
    <property type="entry name" value="MT-Golgi_org_protein"/>
</dbReference>
<keyword evidence="8" id="KW-1185">Reference proteome</keyword>
<feature type="region of interest" description="Disordered" evidence="6">
    <location>
        <begin position="1607"/>
        <end position="1662"/>
    </location>
</feature>
<protein>
    <submittedName>
        <fullName evidence="9">Nuclear mitotic apparatus protein 1</fullName>
    </submittedName>
</protein>
<evidence type="ECO:0000256" key="3">
    <source>
        <dbReference type="ARBA" id="ARBA00022553"/>
    </source>
</evidence>
<dbReference type="GO" id="GO:0008017">
    <property type="term" value="F:microtubule binding"/>
    <property type="evidence" value="ECO:0007669"/>
    <property type="project" value="TreeGrafter"/>
</dbReference>
<feature type="coiled-coil region" evidence="5">
    <location>
        <begin position="1139"/>
        <end position="1335"/>
    </location>
</feature>
<evidence type="ECO:0000313" key="9">
    <source>
        <dbReference type="RefSeq" id="XP_030632516.1"/>
    </source>
</evidence>
<dbReference type="InterPro" id="IPR048724">
    <property type="entry name" value="NuMA_N_HOOK"/>
</dbReference>
<accession>A0A6J2VMS4</accession>
<feature type="region of interest" description="Disordered" evidence="6">
    <location>
        <begin position="1773"/>
        <end position="1845"/>
    </location>
</feature>
<sequence length="1942" mass="220008">MALSPAKENALLGWINSLKLDRPADKIVHLADGRLLLKIVCKLQHKEASQSELDLPQDERLKLVSDFMKTVKWQYVCVQMSAGAGRNLELELSKVVLLLCFHGVMNNLTPITKLEFETECEIASLFRFVLKNEDSLYLSDELDRFLTRNTVFDMSSSSSISDDESPVFSRRPARPAVRFLELTSVGSSSASSPIQEVLNTPQVQLRRLRRELAQQGDVRDELEREIASHIHTIEERESQIAQLQHRLQRMLRDHEQLERDHKALLLELQQKNDGLLRRVHEVLKQCQDLKTDNSQMERKISQLTEENGTLSAQMRSIFSRLTVAEEEVTKLMVERDSSRAEWESKKNVLESELGQVISQKEYLTEQIQILEEKISVLEEELGKACTPSQEEGEVLGPILEEERLKQEVADLTLKLSQVQDTVSELEREKCVLAEERGLFEKETQRLERVVSDLQQLVDSLRVERENLAQTSKEQIDTLTAQITSLEADVAHVKQLERQLAAEVTVSAALRREHEDLERKVESLEEVINSLNVRCQILQTEKEGQQSELDTIQKDLQDAKASLIEYEQKALGHQKMVEENVSLQSRISALDDTVTLLQNELDIARKKDEELLAAKVQREAQMNSQLEKQEQKAQEMFAELETLGQEFHKMKQRKLQAESRIEQLTEEAKELVRLVKERDDTKAQLELVEKAKDAAESHLQGLIQDHHTQISQLQSQIEGAVESLQKRESELGFLKAEISAKEEETRMQCEEAFRLKGEVEELHTQLMEEEANSQKVMQELDSRGTEVRKLKNELQVKEDEIRSLKISIQSAEEKATEMHSALQRELGDQRKCIVVFQQQLADAEKLIDEKVKAFEDVAREVQDLRKELSLEREKNETLEHTLKVSRATIEERDVQIEALNKEADQLNQENGKRTQDMEQLQKLVDSLKEEKVQSDTQVVQAFATIKSLQAEVFVLTSAASKKDLDLKNLEEECLSLDQELKRMKECEHERVRIAETSHKVQEETIESLRQKVDSITSDRRQETLALMTQITSLKEELERQQEAEHLRCEEAAALETKHKAMENSYAALQVQLKEANNLVSERHSELLALHKESEENARLRGQEVAELQAKFQEASTLASERECSLHALRTELKEKVSEEHDKAAIIIKEKREEIDGLKAETDRLRSKINILEEVKATELAEKQEKLVQMVKERAETRAELELAEKAKTDMESELQEIIEGHQRQISQLQGQIDGAAESLQQRESEVVVLRAELSAKEHELKVQRQAASQLQSEVEELRKHLAEEEAESQLLDQESKSGRFKIQQLREELGLKEGQIRSLKLERTRHQEQVKELDVLEAKFQKISAYASNKESLSRDLTEQLQAKTVALEHYKSQLENAKNHYNGKKQQLLEAQEKIQGLEDSLEHRETELKTLREELKSVTMELDQAKATERNLTAKVNSLQAQVDYADRALRRQRQPGEHVVEMQHKESVHCTETHQNTSTDSLELDDSLNDARKPSNPGESSTPLPRSSDRLAAKRALAGESLETLFFTPMSTRDTGARVLHKGGVERKLESSITSFSGLALDSAKKLPSSGQRRRTTQVINITMTQKTPGRAEGGEEFYRLHSAQSQPALASQRDRPVSLDFSDDTSTDPLLGLPGYRRSTVHSTTSQRSSTMYLGTENEPEGSADDWLRIAELQARNKSCLPHLKSSYPLEGRPSLGVPSFSVTDEEVRTGDPDETLRRASMVPGQISDSVASHRLSLAVGSTSSLPHRTSMVPGQIMTRMASSRAAHLPKSGNLNGGQNVARGNTASLKRRGTEIQGPDTPEAKKLASCFPRPMTPKDKNIVRFGSANSQNKPPFSPGNRRESMMFTIENTPRKNGKSILQRGMDKIRSSSRKSPGAISRGARSASGKSPRAGKSPAVEKIPKKSPRTSNKTPKIPNSAKKVNMPKQKGVLGEGSSCF</sequence>
<dbReference type="CDD" id="cd22224">
    <property type="entry name" value="HkD_NuMA"/>
    <property type="match status" value="1"/>
</dbReference>